<evidence type="ECO:0000256" key="1">
    <source>
        <dbReference type="SAM" id="MobiDB-lite"/>
    </source>
</evidence>
<dbReference type="PANTHER" id="PTHR33246:SF51">
    <property type="entry name" value="MYB_SANT-LIKE DOMAIN-CONTAINING PROTEIN"/>
    <property type="match status" value="1"/>
</dbReference>
<dbReference type="VEuPathDB" id="FungiDB:PGTG_18846"/>
<evidence type="ECO:0000313" key="3">
    <source>
        <dbReference type="Proteomes" id="UP000008783"/>
    </source>
</evidence>
<dbReference type="Proteomes" id="UP000008783">
    <property type="component" value="Unassembled WGS sequence"/>
</dbReference>
<dbReference type="KEGG" id="pgr:PGTG_18846"/>
<feature type="region of interest" description="Disordered" evidence="1">
    <location>
        <begin position="404"/>
        <end position="437"/>
    </location>
</feature>
<sequence length="576" mass="62982">MKDRFKLYKDKYKKAHTKSMSTGFGLTPADRKAGITTIEDKLENMCPLYAEMDKIFGNRPDVNPLFMADAEDEDDSSESSSEDNNSDSSNEMDEKDSSHSSESTAIHPLLKNATSQVNIVALEQENTGDTCHLPVTGFRLYLGQSTWKDSSPHPSKKPFSDPVSTSPKDDPNSLSSTLKPPPLKISSPLFHSSPTDLKPTMSSTTQDSDVASHPTLKITGVEQLKPPGSESNYLDWSWILDIHFTATDVDYVIHDKPEDAKAKPNWARDNKAVCGVISRTIHPTNIRNVRHLKNDARGLWDALKRAHQDSSAGGVTYWLRKLTSSRMINNDLSAHLEDMAKTFERLSSLVTSEAPLTPNDIYSSSILTSLPTDWLACVSSMMNEPRVDPDRVIDALKAEELRRKTRLSDQPIVESVSQASNKKPSKSKSAKQDQPTRHCTFCNLDGHDLNRCFNVARLIKNHKSNQAPPKNKKDGTNRLPPSSNASTYPAKAGRTSAALLGSSNHESDGELDFSGSELEITAGQAAVSLSSSSLPTIPSGDANLDSGCSILMTPDLNAVSSAKPNNTPVSLYATNL</sequence>
<evidence type="ECO:0000313" key="2">
    <source>
        <dbReference type="EMBL" id="EFP92668.1"/>
    </source>
</evidence>
<dbReference type="Pfam" id="PF14223">
    <property type="entry name" value="Retrotran_gag_2"/>
    <property type="match status" value="1"/>
</dbReference>
<feature type="compositionally biased region" description="Acidic residues" evidence="1">
    <location>
        <begin position="69"/>
        <end position="94"/>
    </location>
</feature>
<dbReference type="InParanoid" id="E3L7Z3"/>
<dbReference type="AlphaFoldDB" id="E3L7Z3"/>
<feature type="region of interest" description="Disordered" evidence="1">
    <location>
        <begin position="63"/>
        <end position="109"/>
    </location>
</feature>
<dbReference type="EMBL" id="DS178369">
    <property type="protein sequence ID" value="EFP92668.1"/>
    <property type="molecule type" value="Genomic_DNA"/>
</dbReference>
<dbReference type="RefSeq" id="XP_003337087.1">
    <property type="nucleotide sequence ID" value="XM_003337039.1"/>
</dbReference>
<feature type="compositionally biased region" description="Low complexity" evidence="1">
    <location>
        <begin position="172"/>
        <end position="189"/>
    </location>
</feature>
<feature type="region of interest" description="Disordered" evidence="1">
    <location>
        <begin position="463"/>
        <end position="493"/>
    </location>
</feature>
<dbReference type="GeneID" id="10538996"/>
<keyword evidence="3" id="KW-1185">Reference proteome</keyword>
<accession>E3L7Z3</accession>
<dbReference type="HOGENOM" id="CLU_473368_0_0_1"/>
<proteinExistence type="predicted"/>
<gene>
    <name evidence="2" type="ORF">PGTG_18846</name>
</gene>
<dbReference type="OrthoDB" id="2132299at2759"/>
<protein>
    <submittedName>
        <fullName evidence="2">Uncharacterized protein</fullName>
    </submittedName>
</protein>
<organism evidence="2 3">
    <name type="scientific">Puccinia graminis f. sp. tritici (strain CRL 75-36-700-3 / race SCCL)</name>
    <name type="common">Black stem rust fungus</name>
    <dbReference type="NCBI Taxonomy" id="418459"/>
    <lineage>
        <taxon>Eukaryota</taxon>
        <taxon>Fungi</taxon>
        <taxon>Dikarya</taxon>
        <taxon>Basidiomycota</taxon>
        <taxon>Pucciniomycotina</taxon>
        <taxon>Pucciniomycetes</taxon>
        <taxon>Pucciniales</taxon>
        <taxon>Pucciniaceae</taxon>
        <taxon>Puccinia</taxon>
    </lineage>
</organism>
<feature type="region of interest" description="Disordered" evidence="1">
    <location>
        <begin position="147"/>
        <end position="212"/>
    </location>
</feature>
<reference evidence="3" key="2">
    <citation type="journal article" date="2011" name="Proc. Natl. Acad. Sci. U.S.A.">
        <title>Obligate biotrophy features unraveled by the genomic analysis of rust fungi.</title>
        <authorList>
            <person name="Duplessis S."/>
            <person name="Cuomo C.A."/>
            <person name="Lin Y.-C."/>
            <person name="Aerts A."/>
            <person name="Tisserant E."/>
            <person name="Veneault-Fourrey C."/>
            <person name="Joly D.L."/>
            <person name="Hacquard S."/>
            <person name="Amselem J."/>
            <person name="Cantarel B.L."/>
            <person name="Chiu R."/>
            <person name="Coutinho P.M."/>
            <person name="Feau N."/>
            <person name="Field M."/>
            <person name="Frey P."/>
            <person name="Gelhaye E."/>
            <person name="Goldberg J."/>
            <person name="Grabherr M.G."/>
            <person name="Kodira C.D."/>
            <person name="Kohler A."/>
            <person name="Kuees U."/>
            <person name="Lindquist E.A."/>
            <person name="Lucas S.M."/>
            <person name="Mago R."/>
            <person name="Mauceli E."/>
            <person name="Morin E."/>
            <person name="Murat C."/>
            <person name="Pangilinan J.L."/>
            <person name="Park R."/>
            <person name="Pearson M."/>
            <person name="Quesneville H."/>
            <person name="Rouhier N."/>
            <person name="Sakthikumar S."/>
            <person name="Salamov A.A."/>
            <person name="Schmutz J."/>
            <person name="Selles B."/>
            <person name="Shapiro H."/>
            <person name="Tanguay P."/>
            <person name="Tuskan G.A."/>
            <person name="Henrissat B."/>
            <person name="Van de Peer Y."/>
            <person name="Rouze P."/>
            <person name="Ellis J.G."/>
            <person name="Dodds P.N."/>
            <person name="Schein J.E."/>
            <person name="Zhong S."/>
            <person name="Hamelin R.C."/>
            <person name="Grigoriev I.V."/>
            <person name="Szabo L.J."/>
            <person name="Martin F."/>
        </authorList>
    </citation>
    <scope>NUCLEOTIDE SEQUENCE [LARGE SCALE GENOMIC DNA]</scope>
    <source>
        <strain evidence="3">CRL 75-36-700-3 / race SCCL</strain>
    </source>
</reference>
<reference key="1">
    <citation type="submission" date="2007-01" db="EMBL/GenBank/DDBJ databases">
        <title>The Genome Sequence of Puccinia graminis f. sp. tritici Strain CRL 75-36-700-3.</title>
        <authorList>
            <consortium name="The Broad Institute Genome Sequencing Platform"/>
            <person name="Birren B."/>
            <person name="Lander E."/>
            <person name="Galagan J."/>
            <person name="Nusbaum C."/>
            <person name="Devon K."/>
            <person name="Cuomo C."/>
            <person name="Jaffe D."/>
            <person name="Butler J."/>
            <person name="Alvarez P."/>
            <person name="Gnerre S."/>
            <person name="Grabherr M."/>
            <person name="Mauceli E."/>
            <person name="Brockman W."/>
            <person name="Young S."/>
            <person name="LaButti K."/>
            <person name="Sykes S."/>
            <person name="DeCaprio D."/>
            <person name="Crawford M."/>
            <person name="Koehrsen M."/>
            <person name="Engels R."/>
            <person name="Montgomery P."/>
            <person name="Pearson M."/>
            <person name="Howarth C."/>
            <person name="Larson L."/>
            <person name="White J."/>
            <person name="Zeng Q."/>
            <person name="Kodira C."/>
            <person name="Yandava C."/>
            <person name="Alvarado L."/>
            <person name="O'Leary S."/>
            <person name="Szabo L."/>
            <person name="Dean R."/>
            <person name="Schein J."/>
        </authorList>
    </citation>
    <scope>NUCLEOTIDE SEQUENCE</scope>
    <source>
        <strain>CRL 75-36-700-3</strain>
    </source>
</reference>
<feature type="compositionally biased region" description="Polar residues" evidence="1">
    <location>
        <begin position="190"/>
        <end position="209"/>
    </location>
</feature>
<dbReference type="PANTHER" id="PTHR33246">
    <property type="entry name" value="CCHC-TYPE DOMAIN-CONTAINING PROTEIN"/>
    <property type="match status" value="1"/>
</dbReference>
<name>E3L7Z3_PUCGT</name>